<feature type="non-terminal residue" evidence="1">
    <location>
        <position position="1"/>
    </location>
</feature>
<dbReference type="Proteomes" id="UP000257109">
    <property type="component" value="Unassembled WGS sequence"/>
</dbReference>
<evidence type="ECO:0000313" key="1">
    <source>
        <dbReference type="EMBL" id="RDX89850.1"/>
    </source>
</evidence>
<evidence type="ECO:0000313" key="2">
    <source>
        <dbReference type="Proteomes" id="UP000257109"/>
    </source>
</evidence>
<proteinExistence type="predicted"/>
<dbReference type="EMBL" id="QJKJ01005556">
    <property type="protein sequence ID" value="RDX89850.1"/>
    <property type="molecule type" value="Genomic_DNA"/>
</dbReference>
<name>A0A371GH74_MUCPR</name>
<sequence>MIRIFGNAVATKSFTGAFRTPRSAQSSTFPSWTNSNIPEGTRLWVLLAHHFSRRPPIPLDLRIMLKSRDGHEPPA</sequence>
<comment type="caution">
    <text evidence="1">The sequence shown here is derived from an EMBL/GenBank/DDBJ whole genome shotgun (WGS) entry which is preliminary data.</text>
</comment>
<gene>
    <name evidence="1" type="ORF">CR513_28374</name>
</gene>
<keyword evidence="2" id="KW-1185">Reference proteome</keyword>
<dbReference type="AlphaFoldDB" id="A0A371GH74"/>
<accession>A0A371GH74</accession>
<reference evidence="1" key="1">
    <citation type="submission" date="2018-05" db="EMBL/GenBank/DDBJ databases">
        <title>Draft genome of Mucuna pruriens seed.</title>
        <authorList>
            <person name="Nnadi N.E."/>
            <person name="Vos R."/>
            <person name="Hasami M.H."/>
            <person name="Devisetty U.K."/>
            <person name="Aguiy J.C."/>
        </authorList>
    </citation>
    <scope>NUCLEOTIDE SEQUENCE [LARGE SCALE GENOMIC DNA]</scope>
    <source>
        <strain evidence="1">JCA_2017</strain>
    </source>
</reference>
<protein>
    <submittedName>
        <fullName evidence="1">Uncharacterized protein</fullName>
    </submittedName>
</protein>
<organism evidence="1 2">
    <name type="scientific">Mucuna pruriens</name>
    <name type="common">Velvet bean</name>
    <name type="synonym">Dolichos pruriens</name>
    <dbReference type="NCBI Taxonomy" id="157652"/>
    <lineage>
        <taxon>Eukaryota</taxon>
        <taxon>Viridiplantae</taxon>
        <taxon>Streptophyta</taxon>
        <taxon>Embryophyta</taxon>
        <taxon>Tracheophyta</taxon>
        <taxon>Spermatophyta</taxon>
        <taxon>Magnoliopsida</taxon>
        <taxon>eudicotyledons</taxon>
        <taxon>Gunneridae</taxon>
        <taxon>Pentapetalae</taxon>
        <taxon>rosids</taxon>
        <taxon>fabids</taxon>
        <taxon>Fabales</taxon>
        <taxon>Fabaceae</taxon>
        <taxon>Papilionoideae</taxon>
        <taxon>50 kb inversion clade</taxon>
        <taxon>NPAAA clade</taxon>
        <taxon>indigoferoid/millettioid clade</taxon>
        <taxon>Phaseoleae</taxon>
        <taxon>Mucuna</taxon>
    </lineage>
</organism>